<gene>
    <name evidence="1" type="ORF">F2Q69_00017351</name>
</gene>
<organism evidence="1 2">
    <name type="scientific">Brassica cretica</name>
    <name type="common">Mustard</name>
    <dbReference type="NCBI Taxonomy" id="69181"/>
    <lineage>
        <taxon>Eukaryota</taxon>
        <taxon>Viridiplantae</taxon>
        <taxon>Streptophyta</taxon>
        <taxon>Embryophyta</taxon>
        <taxon>Tracheophyta</taxon>
        <taxon>Spermatophyta</taxon>
        <taxon>Magnoliopsida</taxon>
        <taxon>eudicotyledons</taxon>
        <taxon>Gunneridae</taxon>
        <taxon>Pentapetalae</taxon>
        <taxon>rosids</taxon>
        <taxon>malvids</taxon>
        <taxon>Brassicales</taxon>
        <taxon>Brassicaceae</taxon>
        <taxon>Brassiceae</taxon>
        <taxon>Brassica</taxon>
    </lineage>
</organism>
<dbReference type="EMBL" id="QGKX02000996">
    <property type="protein sequence ID" value="KAF3554820.1"/>
    <property type="molecule type" value="Genomic_DNA"/>
</dbReference>
<dbReference type="Proteomes" id="UP000712600">
    <property type="component" value="Unassembled WGS sequence"/>
</dbReference>
<sequence length="98" mass="10970">MVLSDALRRCKEFLTKTSETRQQFASSHDRKLLKDYVPINTLLHPSSSLTISTDSSESYPSLSHVEIFPLPTSEGSLIKRQKMESPQSSRSMNVLGSV</sequence>
<name>A0A8S9QXA0_BRACR</name>
<dbReference type="AlphaFoldDB" id="A0A8S9QXA0"/>
<accession>A0A8S9QXA0</accession>
<proteinExistence type="predicted"/>
<reference evidence="1" key="1">
    <citation type="submission" date="2019-12" db="EMBL/GenBank/DDBJ databases">
        <title>Genome sequencing and annotation of Brassica cretica.</title>
        <authorList>
            <person name="Studholme D.J."/>
            <person name="Sarris P."/>
        </authorList>
    </citation>
    <scope>NUCLEOTIDE SEQUENCE</scope>
    <source>
        <strain evidence="1">PFS-109/04</strain>
        <tissue evidence="1">Leaf</tissue>
    </source>
</reference>
<evidence type="ECO:0000313" key="1">
    <source>
        <dbReference type="EMBL" id="KAF3554820.1"/>
    </source>
</evidence>
<comment type="caution">
    <text evidence="1">The sequence shown here is derived from an EMBL/GenBank/DDBJ whole genome shotgun (WGS) entry which is preliminary data.</text>
</comment>
<protein>
    <submittedName>
        <fullName evidence="1">Uncharacterized protein</fullName>
    </submittedName>
</protein>
<evidence type="ECO:0000313" key="2">
    <source>
        <dbReference type="Proteomes" id="UP000712600"/>
    </source>
</evidence>